<evidence type="ECO:0000259" key="2">
    <source>
        <dbReference type="Pfam" id="PF13007"/>
    </source>
</evidence>
<feature type="domain" description="Transposase TnpC homeodomain" evidence="2">
    <location>
        <begin position="61"/>
        <end position="136"/>
    </location>
</feature>
<comment type="caution">
    <text evidence="3">The sequence shown here is derived from an EMBL/GenBank/DDBJ whole genome shotgun (WGS) entry which is preliminary data.</text>
</comment>
<accession>A0A2I0R3Y9</accession>
<dbReference type="InterPro" id="IPR024463">
    <property type="entry name" value="Transposase_TnpC_homeodom"/>
</dbReference>
<dbReference type="InterPro" id="IPR052344">
    <property type="entry name" value="Transposase-related"/>
</dbReference>
<dbReference type="EMBL" id="PJNI01000004">
    <property type="protein sequence ID" value="PKR81287.1"/>
    <property type="molecule type" value="Genomic_DNA"/>
</dbReference>
<evidence type="ECO:0000313" key="4">
    <source>
        <dbReference type="Proteomes" id="UP000236654"/>
    </source>
</evidence>
<keyword evidence="4" id="KW-1185">Reference proteome</keyword>
<sequence>MENELENMSKQELIEQLLTLQKSNQKLESSNQKLESSNQKLDFVNQKKDQDIAKKEDDIARLNIIVANLQRMLFGSKKERFINENKDQLALSFEEFASQEALADETPVKEKITYERKKTTKHAGRNKLPENLPVVEEIIEPEDLTEDMAKMGEEITEMLEYTPAQFFKRRIIRPNTYTKRLKK</sequence>
<keyword evidence="1" id="KW-0175">Coiled coil</keyword>
<dbReference type="PANTHER" id="PTHR33678">
    <property type="entry name" value="BLL1576 PROTEIN"/>
    <property type="match status" value="1"/>
</dbReference>
<evidence type="ECO:0000256" key="1">
    <source>
        <dbReference type="SAM" id="Coils"/>
    </source>
</evidence>
<organism evidence="3 4">
    <name type="scientific">Brumimicrobium salinarum</name>
    <dbReference type="NCBI Taxonomy" id="2058658"/>
    <lineage>
        <taxon>Bacteria</taxon>
        <taxon>Pseudomonadati</taxon>
        <taxon>Bacteroidota</taxon>
        <taxon>Flavobacteriia</taxon>
        <taxon>Flavobacteriales</taxon>
        <taxon>Crocinitomicaceae</taxon>
        <taxon>Brumimicrobium</taxon>
    </lineage>
</organism>
<dbReference type="Proteomes" id="UP000236654">
    <property type="component" value="Unassembled WGS sequence"/>
</dbReference>
<proteinExistence type="predicted"/>
<feature type="coiled-coil region" evidence="1">
    <location>
        <begin position="10"/>
        <end position="72"/>
    </location>
</feature>
<name>A0A2I0R3Y9_9FLAO</name>
<protein>
    <recommendedName>
        <fullName evidence="2">Transposase TnpC homeodomain domain-containing protein</fullName>
    </recommendedName>
</protein>
<reference evidence="3 4" key="1">
    <citation type="submission" date="2017-12" db="EMBL/GenBank/DDBJ databases">
        <title>The draft genome sequence of Brumimicrobium saltpan LHR20.</title>
        <authorList>
            <person name="Do Z.-J."/>
            <person name="Luo H.-R."/>
        </authorList>
    </citation>
    <scope>NUCLEOTIDE SEQUENCE [LARGE SCALE GENOMIC DNA]</scope>
    <source>
        <strain evidence="3 4">LHR20</strain>
    </source>
</reference>
<dbReference type="PANTHER" id="PTHR33678:SF1">
    <property type="entry name" value="BLL1576 PROTEIN"/>
    <property type="match status" value="1"/>
</dbReference>
<gene>
    <name evidence="3" type="ORF">CW751_05560</name>
</gene>
<dbReference type="Pfam" id="PF13007">
    <property type="entry name" value="LZ_Tnp_IS66"/>
    <property type="match status" value="1"/>
</dbReference>
<evidence type="ECO:0000313" key="3">
    <source>
        <dbReference type="EMBL" id="PKR81287.1"/>
    </source>
</evidence>
<dbReference type="AlphaFoldDB" id="A0A2I0R3Y9"/>